<dbReference type="SUPFAM" id="SSF54184">
    <property type="entry name" value="Penicillin-binding protein 2x (pbp-2x), c-terminal domain"/>
    <property type="match status" value="1"/>
</dbReference>
<sequence length="234" mass="23040">MKKTLSLVLLSGLMLTGCGGQQAAVQQAETATAVAVVEEAVTLPDVMGLTLDKATDQLKSLGLDVEAVDTAEGKTIVMKKNWQVTSQDPTGGASVSKGSTVKLGVTSFDKLAADKAAAEKAAAEKAAAEQAAAAQAAAEKAAADKAAADQAAAAQLAAEQAVARQAAEAVAAQAAQQAAQQAPAAPAPAAPAPSSVQYANCTAARAAGAAPIYAGTPGYGKHLDRDGDGIGCDK</sequence>
<dbReference type="Pfam" id="PF05901">
    <property type="entry name" value="Excalibur"/>
    <property type="match status" value="1"/>
</dbReference>
<evidence type="ECO:0000256" key="2">
    <source>
        <dbReference type="SAM" id="SignalP"/>
    </source>
</evidence>
<keyword evidence="5" id="KW-1185">Reference proteome</keyword>
<comment type="caution">
    <text evidence="4">The sequence shown here is derived from an EMBL/GenBank/DDBJ whole genome shotgun (WGS) entry which is preliminary data.</text>
</comment>
<dbReference type="CDD" id="cd06577">
    <property type="entry name" value="PASTA_pknB"/>
    <property type="match status" value="1"/>
</dbReference>
<dbReference type="InterPro" id="IPR008613">
    <property type="entry name" value="Excalibur_Ca-bd_domain"/>
</dbReference>
<reference evidence="5" key="1">
    <citation type="journal article" date="2019" name="Int. J. Syst. Evol. Microbiol.">
        <title>The Global Catalogue of Microorganisms (GCM) 10K type strain sequencing project: providing services to taxonomists for standard genome sequencing and annotation.</title>
        <authorList>
            <consortium name="The Broad Institute Genomics Platform"/>
            <consortium name="The Broad Institute Genome Sequencing Center for Infectious Disease"/>
            <person name="Wu L."/>
            <person name="Ma J."/>
        </authorList>
    </citation>
    <scope>NUCLEOTIDE SEQUENCE [LARGE SCALE GENOMIC DNA]</scope>
    <source>
        <strain evidence="5">CGMCC 1.3601</strain>
    </source>
</reference>
<dbReference type="Proteomes" id="UP000658754">
    <property type="component" value="Unassembled WGS sequence"/>
</dbReference>
<name>A0ABQ2CGZ2_9MICC</name>
<organism evidence="4 5">
    <name type="scientific">Pseudarthrobacter scleromae</name>
    <dbReference type="NCBI Taxonomy" id="158897"/>
    <lineage>
        <taxon>Bacteria</taxon>
        <taxon>Bacillati</taxon>
        <taxon>Actinomycetota</taxon>
        <taxon>Actinomycetes</taxon>
        <taxon>Micrococcales</taxon>
        <taxon>Micrococcaceae</taxon>
        <taxon>Pseudarthrobacter</taxon>
    </lineage>
</organism>
<evidence type="ECO:0000313" key="5">
    <source>
        <dbReference type="Proteomes" id="UP000658754"/>
    </source>
</evidence>
<feature type="domain" description="PASTA" evidence="3">
    <location>
        <begin position="37"/>
        <end position="107"/>
    </location>
</feature>
<keyword evidence="2" id="KW-0732">Signal</keyword>
<feature type="signal peptide" evidence="2">
    <location>
        <begin position="1"/>
        <end position="23"/>
    </location>
</feature>
<feature type="compositionally biased region" description="Basic and acidic residues" evidence="1">
    <location>
        <begin position="221"/>
        <end position="234"/>
    </location>
</feature>
<feature type="region of interest" description="Disordered" evidence="1">
    <location>
        <begin position="212"/>
        <end position="234"/>
    </location>
</feature>
<accession>A0ABQ2CGZ2</accession>
<feature type="chain" id="PRO_5045473452" description="PASTA domain-containing protein" evidence="2">
    <location>
        <begin position="24"/>
        <end position="234"/>
    </location>
</feature>
<proteinExistence type="predicted"/>
<protein>
    <recommendedName>
        <fullName evidence="3">PASTA domain-containing protein</fullName>
    </recommendedName>
</protein>
<evidence type="ECO:0000313" key="4">
    <source>
        <dbReference type="EMBL" id="GGI87430.1"/>
    </source>
</evidence>
<evidence type="ECO:0000256" key="1">
    <source>
        <dbReference type="SAM" id="MobiDB-lite"/>
    </source>
</evidence>
<dbReference type="PROSITE" id="PS51178">
    <property type="entry name" value="PASTA"/>
    <property type="match status" value="1"/>
</dbReference>
<dbReference type="Pfam" id="PF03793">
    <property type="entry name" value="PASTA"/>
    <property type="match status" value="1"/>
</dbReference>
<dbReference type="EMBL" id="BMKV01000004">
    <property type="protein sequence ID" value="GGI87430.1"/>
    <property type="molecule type" value="Genomic_DNA"/>
</dbReference>
<dbReference type="Gene3D" id="3.30.10.20">
    <property type="match status" value="1"/>
</dbReference>
<gene>
    <name evidence="4" type="ORF">GCM10007175_25830</name>
</gene>
<evidence type="ECO:0000259" key="3">
    <source>
        <dbReference type="PROSITE" id="PS51178"/>
    </source>
</evidence>
<dbReference type="InterPro" id="IPR005543">
    <property type="entry name" value="PASTA_dom"/>
</dbReference>
<dbReference type="SMART" id="SM00740">
    <property type="entry name" value="PASTA"/>
    <property type="match status" value="1"/>
</dbReference>
<dbReference type="SMART" id="SM00894">
    <property type="entry name" value="Excalibur"/>
    <property type="match status" value="1"/>
</dbReference>
<dbReference type="PROSITE" id="PS51257">
    <property type="entry name" value="PROKAR_LIPOPROTEIN"/>
    <property type="match status" value="1"/>
</dbReference>